<evidence type="ECO:0000313" key="3">
    <source>
        <dbReference type="Proteomes" id="UP001418222"/>
    </source>
</evidence>
<keyword evidence="3" id="KW-1185">Reference proteome</keyword>
<evidence type="ECO:0000259" key="1">
    <source>
        <dbReference type="Pfam" id="PF12776"/>
    </source>
</evidence>
<comment type="caution">
    <text evidence="2">The sequence shown here is derived from an EMBL/GenBank/DDBJ whole genome shotgun (WGS) entry which is preliminary data.</text>
</comment>
<dbReference type="EMBL" id="JBBWWQ010000014">
    <property type="protein sequence ID" value="KAK8930648.1"/>
    <property type="molecule type" value="Genomic_DNA"/>
</dbReference>
<dbReference type="Pfam" id="PF12776">
    <property type="entry name" value="Myb_DNA-bind_3"/>
    <property type="match status" value="1"/>
</dbReference>
<proteinExistence type="predicted"/>
<gene>
    <name evidence="2" type="ORF">KSP39_PZI016459</name>
</gene>
<dbReference type="AlphaFoldDB" id="A0AAP0B7Z8"/>
<dbReference type="PANTHER" id="PTHR31704:SF37">
    <property type="entry name" value="HEAT SHOCK PROTEIN"/>
    <property type="match status" value="1"/>
</dbReference>
<protein>
    <recommendedName>
        <fullName evidence="1">Myb/SANT-like domain-containing protein</fullName>
    </recommendedName>
</protein>
<feature type="domain" description="Myb/SANT-like" evidence="1">
    <location>
        <begin position="2"/>
        <end position="43"/>
    </location>
</feature>
<evidence type="ECO:0000313" key="2">
    <source>
        <dbReference type="EMBL" id="KAK8930648.1"/>
    </source>
</evidence>
<name>A0AAP0B7Z8_9ASPA</name>
<dbReference type="PANTHER" id="PTHR31704">
    <property type="entry name" value="MYB/SANT-LIKE DNA-BINDING DOMAIN PROTEIN-RELATED"/>
    <property type="match status" value="1"/>
</dbReference>
<reference evidence="2 3" key="1">
    <citation type="journal article" date="2022" name="Nat. Plants">
        <title>Genomes of leafy and leafless Platanthera orchids illuminate the evolution of mycoheterotrophy.</title>
        <authorList>
            <person name="Li M.H."/>
            <person name="Liu K.W."/>
            <person name="Li Z."/>
            <person name="Lu H.C."/>
            <person name="Ye Q.L."/>
            <person name="Zhang D."/>
            <person name="Wang J.Y."/>
            <person name="Li Y.F."/>
            <person name="Zhong Z.M."/>
            <person name="Liu X."/>
            <person name="Yu X."/>
            <person name="Liu D.K."/>
            <person name="Tu X.D."/>
            <person name="Liu B."/>
            <person name="Hao Y."/>
            <person name="Liao X.Y."/>
            <person name="Jiang Y.T."/>
            <person name="Sun W.H."/>
            <person name="Chen J."/>
            <person name="Chen Y.Q."/>
            <person name="Ai Y."/>
            <person name="Zhai J.W."/>
            <person name="Wu S.S."/>
            <person name="Zhou Z."/>
            <person name="Hsiao Y.Y."/>
            <person name="Wu W.L."/>
            <person name="Chen Y.Y."/>
            <person name="Lin Y.F."/>
            <person name="Hsu J.L."/>
            <person name="Li C.Y."/>
            <person name="Wang Z.W."/>
            <person name="Zhao X."/>
            <person name="Zhong W.Y."/>
            <person name="Ma X.K."/>
            <person name="Ma L."/>
            <person name="Huang J."/>
            <person name="Chen G.Z."/>
            <person name="Huang M.Z."/>
            <person name="Huang L."/>
            <person name="Peng D.H."/>
            <person name="Luo Y.B."/>
            <person name="Zou S.Q."/>
            <person name="Chen S.P."/>
            <person name="Lan S."/>
            <person name="Tsai W.C."/>
            <person name="Van de Peer Y."/>
            <person name="Liu Z.J."/>
        </authorList>
    </citation>
    <scope>NUCLEOTIDE SEQUENCE [LARGE SCALE GENOMIC DNA]</scope>
    <source>
        <strain evidence="2">Lor287</strain>
    </source>
</reference>
<sequence>MESKWDHLKNDWKLWKKLKHGETSFGWDPKKRTIAASDEWWAEKIKVISKKFRFDGIAPELEEKLDIMFSQIVATKEESRAPSIGCLPSDVEHIAAGEDNTGENMKVQRCGPKKMGGNALTNIGNAPTSLNKRRKMGKNKGLVFSYMTELHESALAVKNPPVISIKKTVELISDIPDIRSNLDLYYFAVNYIRDKNNREIFTSIPEDLRVWWIKNAYENRI</sequence>
<accession>A0AAP0B7Z8</accession>
<dbReference type="Proteomes" id="UP001418222">
    <property type="component" value="Unassembled WGS sequence"/>
</dbReference>
<organism evidence="2 3">
    <name type="scientific">Platanthera zijinensis</name>
    <dbReference type="NCBI Taxonomy" id="2320716"/>
    <lineage>
        <taxon>Eukaryota</taxon>
        <taxon>Viridiplantae</taxon>
        <taxon>Streptophyta</taxon>
        <taxon>Embryophyta</taxon>
        <taxon>Tracheophyta</taxon>
        <taxon>Spermatophyta</taxon>
        <taxon>Magnoliopsida</taxon>
        <taxon>Liliopsida</taxon>
        <taxon>Asparagales</taxon>
        <taxon>Orchidaceae</taxon>
        <taxon>Orchidoideae</taxon>
        <taxon>Orchideae</taxon>
        <taxon>Orchidinae</taxon>
        <taxon>Platanthera</taxon>
    </lineage>
</organism>
<dbReference type="InterPro" id="IPR024752">
    <property type="entry name" value="Myb/SANT-like_dom"/>
</dbReference>